<proteinExistence type="predicted"/>
<accession>A0A4Y2P087</accession>
<evidence type="ECO:0000313" key="2">
    <source>
        <dbReference type="EMBL" id="GBN43436.1"/>
    </source>
</evidence>
<name>A0A4Y2P087_ARAVE</name>
<keyword evidence="3" id="KW-1185">Reference proteome</keyword>
<protein>
    <submittedName>
        <fullName evidence="2">Uncharacterized protein</fullName>
    </submittedName>
</protein>
<feature type="region of interest" description="Disordered" evidence="1">
    <location>
        <begin position="1"/>
        <end position="22"/>
    </location>
</feature>
<evidence type="ECO:0000313" key="3">
    <source>
        <dbReference type="Proteomes" id="UP000499080"/>
    </source>
</evidence>
<reference evidence="2 3" key="1">
    <citation type="journal article" date="2019" name="Sci. Rep.">
        <title>Orb-weaving spider Araneus ventricosus genome elucidates the spidroin gene catalogue.</title>
        <authorList>
            <person name="Kono N."/>
            <person name="Nakamura H."/>
            <person name="Ohtoshi R."/>
            <person name="Moran D.A.P."/>
            <person name="Shinohara A."/>
            <person name="Yoshida Y."/>
            <person name="Fujiwara M."/>
            <person name="Mori M."/>
            <person name="Tomita M."/>
            <person name="Arakawa K."/>
        </authorList>
    </citation>
    <scope>NUCLEOTIDE SEQUENCE [LARGE SCALE GENOMIC DNA]</scope>
</reference>
<sequence length="67" mass="7633">MTRTTPELATRSKLPHHTSGTQRRLYPGITKAILDSLPFISSPHPLWHMWTPPSSQNIISHPYPLSF</sequence>
<dbReference type="EMBL" id="BGPR01129968">
    <property type="protein sequence ID" value="GBN43436.1"/>
    <property type="molecule type" value="Genomic_DNA"/>
</dbReference>
<dbReference type="Proteomes" id="UP000499080">
    <property type="component" value="Unassembled WGS sequence"/>
</dbReference>
<dbReference type="AlphaFoldDB" id="A0A4Y2P087"/>
<evidence type="ECO:0000256" key="1">
    <source>
        <dbReference type="SAM" id="MobiDB-lite"/>
    </source>
</evidence>
<gene>
    <name evidence="2" type="ORF">AVEN_47309_1</name>
</gene>
<organism evidence="2 3">
    <name type="scientific">Araneus ventricosus</name>
    <name type="common">Orbweaver spider</name>
    <name type="synonym">Epeira ventricosa</name>
    <dbReference type="NCBI Taxonomy" id="182803"/>
    <lineage>
        <taxon>Eukaryota</taxon>
        <taxon>Metazoa</taxon>
        <taxon>Ecdysozoa</taxon>
        <taxon>Arthropoda</taxon>
        <taxon>Chelicerata</taxon>
        <taxon>Arachnida</taxon>
        <taxon>Araneae</taxon>
        <taxon>Araneomorphae</taxon>
        <taxon>Entelegynae</taxon>
        <taxon>Araneoidea</taxon>
        <taxon>Araneidae</taxon>
        <taxon>Araneus</taxon>
    </lineage>
</organism>
<comment type="caution">
    <text evidence="2">The sequence shown here is derived from an EMBL/GenBank/DDBJ whole genome shotgun (WGS) entry which is preliminary data.</text>
</comment>